<evidence type="ECO:0008006" key="3">
    <source>
        <dbReference type="Google" id="ProtNLM"/>
    </source>
</evidence>
<protein>
    <recommendedName>
        <fullName evidence="3">RNase H type-1 domain-containing protein</fullName>
    </recommendedName>
</protein>
<reference evidence="1 2" key="1">
    <citation type="journal article" date="2019" name="Commun. Biol.">
        <title>The bagworm genome reveals a unique fibroin gene that provides high tensile strength.</title>
        <authorList>
            <person name="Kono N."/>
            <person name="Nakamura H."/>
            <person name="Ohtoshi R."/>
            <person name="Tomita M."/>
            <person name="Numata K."/>
            <person name="Arakawa K."/>
        </authorList>
    </citation>
    <scope>NUCLEOTIDE SEQUENCE [LARGE SCALE GENOMIC DNA]</scope>
</reference>
<proteinExistence type="predicted"/>
<name>A0A4C1WBB9_EUMVA</name>
<evidence type="ECO:0000313" key="1">
    <source>
        <dbReference type="EMBL" id="GBP48688.1"/>
    </source>
</evidence>
<sequence length="98" mass="11488">MTRRRPSTRHSDLIPRLKFSWPFRRKTYLPLAHESRRNSCAARAVRVIWVRAHARIAVNKRVNELTRRAALIKKTALDNEYAQAFISCFLLVERSTVA</sequence>
<dbReference type="AlphaFoldDB" id="A0A4C1WBB9"/>
<keyword evidence="2" id="KW-1185">Reference proteome</keyword>
<comment type="caution">
    <text evidence="1">The sequence shown here is derived from an EMBL/GenBank/DDBJ whole genome shotgun (WGS) entry which is preliminary data.</text>
</comment>
<evidence type="ECO:0000313" key="2">
    <source>
        <dbReference type="Proteomes" id="UP000299102"/>
    </source>
</evidence>
<dbReference type="EMBL" id="BGZK01000528">
    <property type="protein sequence ID" value="GBP48688.1"/>
    <property type="molecule type" value="Genomic_DNA"/>
</dbReference>
<organism evidence="1 2">
    <name type="scientific">Eumeta variegata</name>
    <name type="common">Bagworm moth</name>
    <name type="synonym">Eumeta japonica</name>
    <dbReference type="NCBI Taxonomy" id="151549"/>
    <lineage>
        <taxon>Eukaryota</taxon>
        <taxon>Metazoa</taxon>
        <taxon>Ecdysozoa</taxon>
        <taxon>Arthropoda</taxon>
        <taxon>Hexapoda</taxon>
        <taxon>Insecta</taxon>
        <taxon>Pterygota</taxon>
        <taxon>Neoptera</taxon>
        <taxon>Endopterygota</taxon>
        <taxon>Lepidoptera</taxon>
        <taxon>Glossata</taxon>
        <taxon>Ditrysia</taxon>
        <taxon>Tineoidea</taxon>
        <taxon>Psychidae</taxon>
        <taxon>Oiketicinae</taxon>
        <taxon>Eumeta</taxon>
    </lineage>
</organism>
<gene>
    <name evidence="1" type="ORF">EVAR_103053_1</name>
</gene>
<dbReference type="Proteomes" id="UP000299102">
    <property type="component" value="Unassembled WGS sequence"/>
</dbReference>
<accession>A0A4C1WBB9</accession>